<feature type="transmembrane region" description="Helical" evidence="1">
    <location>
        <begin position="62"/>
        <end position="83"/>
    </location>
</feature>
<feature type="transmembrane region" description="Helical" evidence="1">
    <location>
        <begin position="159"/>
        <end position="178"/>
    </location>
</feature>
<sequence>METRPIAQSIPTQAPLPRRIASIDVFRALTMLLMIFVNDLWTLSGIPAWLEHSRANQDFLGFADIIFPCFLFILGMSIPFAVRQRIAKGESTGQIIQHIVIRSVALLIMGVFTVNVPELNAAATGMSTEWFQMLMVLGFFLIWNVYPKRDGARQWLFRGLQLIGVGLLLYLAITFRGGANDNVVRMAPQWWGILGLIGWTYLTCAIIYLFTYKRPALLVVSWVVFTLINIAGHAGWLRQLWPGGPHDWILGNGAFHAFTSAGILATLWLDRLYNTQQAGSLPLRFASMGTLLLLGGSVLRQYFIISKIQATPTWVFICTGIAFMSYAIVYYLVDLKEKASWFRLIKPAGTSTLTCYLIPYVYYSVADLSGVSLPKSLTFGVVGLLKSLLFAFLVIGITALLGRLKIKLKI</sequence>
<dbReference type="Pfam" id="PF16401">
    <property type="entry name" value="DUF5009"/>
    <property type="match status" value="1"/>
</dbReference>
<feature type="transmembrane region" description="Helical" evidence="1">
    <location>
        <begin position="130"/>
        <end position="147"/>
    </location>
</feature>
<proteinExistence type="predicted"/>
<protein>
    <submittedName>
        <fullName evidence="3">DUF5009 domain-containing protein</fullName>
    </submittedName>
</protein>
<dbReference type="InterPro" id="IPR032176">
    <property type="entry name" value="DUF5009"/>
</dbReference>
<evidence type="ECO:0000313" key="3">
    <source>
        <dbReference type="EMBL" id="MFD2570823.1"/>
    </source>
</evidence>
<dbReference type="PANTHER" id="PTHR31061">
    <property type="entry name" value="LD22376P"/>
    <property type="match status" value="1"/>
</dbReference>
<feature type="transmembrane region" description="Helical" evidence="1">
    <location>
        <begin position="248"/>
        <end position="269"/>
    </location>
</feature>
<feature type="transmembrane region" description="Helical" evidence="1">
    <location>
        <begin position="281"/>
        <end position="302"/>
    </location>
</feature>
<feature type="transmembrane region" description="Helical" evidence="1">
    <location>
        <begin position="190"/>
        <end position="210"/>
    </location>
</feature>
<accession>A0ABW5M3R2</accession>
<dbReference type="PANTHER" id="PTHR31061:SF24">
    <property type="entry name" value="LD22376P"/>
    <property type="match status" value="1"/>
</dbReference>
<feature type="transmembrane region" description="Helical" evidence="1">
    <location>
        <begin position="377"/>
        <end position="401"/>
    </location>
</feature>
<dbReference type="Proteomes" id="UP001597469">
    <property type="component" value="Unassembled WGS sequence"/>
</dbReference>
<feature type="transmembrane region" description="Helical" evidence="1">
    <location>
        <begin position="314"/>
        <end position="333"/>
    </location>
</feature>
<evidence type="ECO:0000313" key="4">
    <source>
        <dbReference type="Proteomes" id="UP001597469"/>
    </source>
</evidence>
<dbReference type="EMBL" id="JBHULN010000004">
    <property type="protein sequence ID" value="MFD2570823.1"/>
    <property type="molecule type" value="Genomic_DNA"/>
</dbReference>
<dbReference type="RefSeq" id="WP_381521824.1">
    <property type="nucleotide sequence ID" value="NZ_JBHULN010000004.1"/>
</dbReference>
<gene>
    <name evidence="3" type="ORF">ACFSUS_09285</name>
</gene>
<feature type="transmembrane region" description="Helical" evidence="1">
    <location>
        <begin position="28"/>
        <end position="50"/>
    </location>
</feature>
<feature type="transmembrane region" description="Helical" evidence="1">
    <location>
        <begin position="217"/>
        <end position="236"/>
    </location>
</feature>
<keyword evidence="1" id="KW-0812">Transmembrane</keyword>
<keyword evidence="1" id="KW-0472">Membrane</keyword>
<reference evidence="4" key="1">
    <citation type="journal article" date="2019" name="Int. J. Syst. Evol. Microbiol.">
        <title>The Global Catalogue of Microorganisms (GCM) 10K type strain sequencing project: providing services to taxonomists for standard genome sequencing and annotation.</title>
        <authorList>
            <consortium name="The Broad Institute Genomics Platform"/>
            <consortium name="The Broad Institute Genome Sequencing Center for Infectious Disease"/>
            <person name="Wu L."/>
            <person name="Ma J."/>
        </authorList>
    </citation>
    <scope>NUCLEOTIDE SEQUENCE [LARGE SCALE GENOMIC DNA]</scope>
    <source>
        <strain evidence="4">KCTC 42805</strain>
    </source>
</reference>
<evidence type="ECO:0000259" key="2">
    <source>
        <dbReference type="Pfam" id="PF16401"/>
    </source>
</evidence>
<feature type="domain" description="DUF5009" evidence="2">
    <location>
        <begin position="20"/>
        <end position="220"/>
    </location>
</feature>
<feature type="transmembrane region" description="Helical" evidence="1">
    <location>
        <begin position="95"/>
        <end position="114"/>
    </location>
</feature>
<evidence type="ECO:0000256" key="1">
    <source>
        <dbReference type="SAM" id="Phobius"/>
    </source>
</evidence>
<feature type="transmembrane region" description="Helical" evidence="1">
    <location>
        <begin position="345"/>
        <end position="365"/>
    </location>
</feature>
<comment type="caution">
    <text evidence="3">The sequence shown here is derived from an EMBL/GenBank/DDBJ whole genome shotgun (WGS) entry which is preliminary data.</text>
</comment>
<keyword evidence="4" id="KW-1185">Reference proteome</keyword>
<keyword evidence="1" id="KW-1133">Transmembrane helix</keyword>
<name>A0ABW5M3R2_9BACT</name>
<organism evidence="3 4">
    <name type="scientific">Spirosoma soli</name>
    <dbReference type="NCBI Taxonomy" id="1770529"/>
    <lineage>
        <taxon>Bacteria</taxon>
        <taxon>Pseudomonadati</taxon>
        <taxon>Bacteroidota</taxon>
        <taxon>Cytophagia</taxon>
        <taxon>Cytophagales</taxon>
        <taxon>Cytophagaceae</taxon>
        <taxon>Spirosoma</taxon>
    </lineage>
</organism>